<dbReference type="PANTHER" id="PTHR10900">
    <property type="entry name" value="PERIOSTIN-RELATED"/>
    <property type="match status" value="1"/>
</dbReference>
<dbReference type="FunFam" id="2.30.180.10:FF:000094">
    <property type="match status" value="1"/>
</dbReference>
<dbReference type="SMART" id="SM00554">
    <property type="entry name" value="FAS1"/>
    <property type="match status" value="1"/>
</dbReference>
<evidence type="ECO:0000313" key="3">
    <source>
        <dbReference type="EMBL" id="KXZ55795.1"/>
    </source>
</evidence>
<dbReference type="SUPFAM" id="SSF82153">
    <property type="entry name" value="FAS1 domain"/>
    <property type="match status" value="1"/>
</dbReference>
<dbReference type="InterPro" id="IPR000782">
    <property type="entry name" value="FAS1_domain"/>
</dbReference>
<feature type="chain" id="PRO_5007562316" description="FAS1 domain-containing protein" evidence="1">
    <location>
        <begin position="30"/>
        <end position="208"/>
    </location>
</feature>
<dbReference type="PROSITE" id="PS50213">
    <property type="entry name" value="FAS1"/>
    <property type="match status" value="1"/>
</dbReference>
<dbReference type="InterPro" id="IPR050904">
    <property type="entry name" value="Adhesion/Biosynth-related"/>
</dbReference>
<keyword evidence="1" id="KW-0732">Signal</keyword>
<dbReference type="GO" id="GO:0005615">
    <property type="term" value="C:extracellular space"/>
    <property type="evidence" value="ECO:0007669"/>
    <property type="project" value="TreeGrafter"/>
</dbReference>
<dbReference type="AlphaFoldDB" id="A0A150H150"/>
<evidence type="ECO:0000256" key="1">
    <source>
        <dbReference type="SAM" id="SignalP"/>
    </source>
</evidence>
<gene>
    <name evidence="3" type="ORF">GPECTOR_2g1345</name>
</gene>
<protein>
    <recommendedName>
        <fullName evidence="2">FAS1 domain-containing protein</fullName>
    </recommendedName>
</protein>
<proteinExistence type="predicted"/>
<evidence type="ECO:0000313" key="4">
    <source>
        <dbReference type="Proteomes" id="UP000075714"/>
    </source>
</evidence>
<reference evidence="4" key="1">
    <citation type="journal article" date="2016" name="Nat. Commun.">
        <title>The Gonium pectorale genome demonstrates co-option of cell cycle regulation during the evolution of multicellularity.</title>
        <authorList>
            <person name="Hanschen E.R."/>
            <person name="Marriage T.N."/>
            <person name="Ferris P.J."/>
            <person name="Hamaji T."/>
            <person name="Toyoda A."/>
            <person name="Fujiyama A."/>
            <person name="Neme R."/>
            <person name="Noguchi H."/>
            <person name="Minakuchi Y."/>
            <person name="Suzuki M."/>
            <person name="Kawai-Toyooka H."/>
            <person name="Smith D.R."/>
            <person name="Sparks H."/>
            <person name="Anderson J."/>
            <person name="Bakaric R."/>
            <person name="Luria V."/>
            <person name="Karger A."/>
            <person name="Kirschner M.W."/>
            <person name="Durand P.M."/>
            <person name="Michod R.E."/>
            <person name="Nozaki H."/>
            <person name="Olson B.J."/>
        </authorList>
    </citation>
    <scope>NUCLEOTIDE SEQUENCE [LARGE SCALE GENOMIC DNA]</scope>
    <source>
        <strain evidence="4">NIES-2863</strain>
    </source>
</reference>
<accession>A0A150H150</accession>
<sequence length="208" mass="21316">MGLAVRRRLGLSAAVLCIVLLTLGSQCLGSEAAGPRSIGEIRVAGRRALLQDAPQTDLAVEALNATGTGTTLTNETVATIFAPTDAAFEALAAALNLTSPLDLFNATYNATAANITALHVIPGELLTAANITELRNITAPSLLGYNLTIFVEPNGTVSVTVPGSDVIANVVTADVPFNSSIVHVIDKVLLPPANETATWAIPLPASAP</sequence>
<dbReference type="Proteomes" id="UP000075714">
    <property type="component" value="Unassembled WGS sequence"/>
</dbReference>
<dbReference type="EMBL" id="LSYV01000003">
    <property type="protein sequence ID" value="KXZ55795.1"/>
    <property type="molecule type" value="Genomic_DNA"/>
</dbReference>
<dbReference type="Gene3D" id="2.30.180.10">
    <property type="entry name" value="FAS1 domain"/>
    <property type="match status" value="1"/>
</dbReference>
<name>A0A150H150_GONPE</name>
<dbReference type="InterPro" id="IPR036378">
    <property type="entry name" value="FAS1_dom_sf"/>
</dbReference>
<feature type="domain" description="FAS1" evidence="2">
    <location>
        <begin position="43"/>
        <end position="189"/>
    </location>
</feature>
<comment type="caution">
    <text evidence="3">The sequence shown here is derived from an EMBL/GenBank/DDBJ whole genome shotgun (WGS) entry which is preliminary data.</text>
</comment>
<dbReference type="Pfam" id="PF02469">
    <property type="entry name" value="Fasciclin"/>
    <property type="match status" value="1"/>
</dbReference>
<evidence type="ECO:0000259" key="2">
    <source>
        <dbReference type="PROSITE" id="PS50213"/>
    </source>
</evidence>
<keyword evidence="4" id="KW-1185">Reference proteome</keyword>
<dbReference type="PANTHER" id="PTHR10900:SF77">
    <property type="entry name" value="FI19380P1"/>
    <property type="match status" value="1"/>
</dbReference>
<organism evidence="3 4">
    <name type="scientific">Gonium pectorale</name>
    <name type="common">Green alga</name>
    <dbReference type="NCBI Taxonomy" id="33097"/>
    <lineage>
        <taxon>Eukaryota</taxon>
        <taxon>Viridiplantae</taxon>
        <taxon>Chlorophyta</taxon>
        <taxon>core chlorophytes</taxon>
        <taxon>Chlorophyceae</taxon>
        <taxon>CS clade</taxon>
        <taxon>Chlamydomonadales</taxon>
        <taxon>Volvocaceae</taxon>
        <taxon>Gonium</taxon>
    </lineage>
</organism>
<dbReference type="OrthoDB" id="532922at2759"/>
<feature type="signal peptide" evidence="1">
    <location>
        <begin position="1"/>
        <end position="29"/>
    </location>
</feature>